<dbReference type="InterPro" id="IPR049177">
    <property type="entry name" value="MgtC_SapB_SrpB_YhiD_N"/>
</dbReference>
<evidence type="ECO:0000256" key="4">
    <source>
        <dbReference type="ARBA" id="ARBA00022692"/>
    </source>
</evidence>
<evidence type="ECO:0000256" key="5">
    <source>
        <dbReference type="ARBA" id="ARBA00022989"/>
    </source>
</evidence>
<dbReference type="PRINTS" id="PR01837">
    <property type="entry name" value="MGTCSAPBPROT"/>
</dbReference>
<dbReference type="EMBL" id="FNBN01000008">
    <property type="protein sequence ID" value="SDH08214.1"/>
    <property type="molecule type" value="Genomic_DNA"/>
</dbReference>
<keyword evidence="5 7" id="KW-1133">Transmembrane helix</keyword>
<evidence type="ECO:0000256" key="7">
    <source>
        <dbReference type="SAM" id="Phobius"/>
    </source>
</evidence>
<keyword evidence="3" id="KW-1003">Cell membrane</keyword>
<accession>A0A1G7ZHR3</accession>
<dbReference type="OrthoDB" id="9811198at2"/>
<evidence type="ECO:0000256" key="1">
    <source>
        <dbReference type="ARBA" id="ARBA00004651"/>
    </source>
</evidence>
<dbReference type="PANTHER" id="PTHR33778">
    <property type="entry name" value="PROTEIN MGTC"/>
    <property type="match status" value="1"/>
</dbReference>
<proteinExistence type="inferred from homology"/>
<sequence length="225" mass="24773">MRMEQSIFQVIEEHQLLKVLVALIVGGVLGMEREYRHKAAGMRTLALICVGSTLFTMLSVELGYPSSPDRVASNILTGVGFIGAGVIFKGDYTIDGITTAATIWIASALGIAIGVSHYLLVALTLGIVLLLLIGLKVLEGKIGEIREKRTYTIGYHVDQYSPDEIAAIFKRFDLKHKQLLHTRNEKLIVEDKYEVAGRPQAIAAINAFLMSDKNIHHYSVQVNPL</sequence>
<evidence type="ECO:0000256" key="3">
    <source>
        <dbReference type="ARBA" id="ARBA00022475"/>
    </source>
</evidence>
<feature type="transmembrane region" description="Helical" evidence="7">
    <location>
        <begin position="44"/>
        <end position="65"/>
    </location>
</feature>
<dbReference type="PANTHER" id="PTHR33778:SF1">
    <property type="entry name" value="MAGNESIUM TRANSPORTER YHID-RELATED"/>
    <property type="match status" value="1"/>
</dbReference>
<evidence type="ECO:0000313" key="10">
    <source>
        <dbReference type="Proteomes" id="UP000199045"/>
    </source>
</evidence>
<evidence type="ECO:0000259" key="8">
    <source>
        <dbReference type="Pfam" id="PF02308"/>
    </source>
</evidence>
<protein>
    <submittedName>
        <fullName evidence="9">Putative Mg2+ transporter-C (MgtC) family protein</fullName>
    </submittedName>
</protein>
<comment type="subcellular location">
    <subcellularLocation>
        <location evidence="1">Cell membrane</location>
        <topology evidence="1">Multi-pass membrane protein</topology>
    </subcellularLocation>
</comment>
<dbReference type="Proteomes" id="UP000199045">
    <property type="component" value="Unassembled WGS sequence"/>
</dbReference>
<comment type="similarity">
    <text evidence="2">Belongs to the MgtC/SapB family.</text>
</comment>
<gene>
    <name evidence="9" type="ORF">SAMN04488121_108274</name>
</gene>
<dbReference type="InterPro" id="IPR003416">
    <property type="entry name" value="MgtC/SapB/SrpB/YhiD_fam"/>
</dbReference>
<reference evidence="9 10" key="1">
    <citation type="submission" date="2016-10" db="EMBL/GenBank/DDBJ databases">
        <authorList>
            <person name="de Groot N.N."/>
        </authorList>
    </citation>
    <scope>NUCLEOTIDE SEQUENCE [LARGE SCALE GENOMIC DNA]</scope>
    <source>
        <strain evidence="9 10">DSM 527</strain>
    </source>
</reference>
<name>A0A1G7ZHR3_CHIFI</name>
<evidence type="ECO:0000256" key="2">
    <source>
        <dbReference type="ARBA" id="ARBA00009298"/>
    </source>
</evidence>
<keyword evidence="4 7" id="KW-0812">Transmembrane</keyword>
<evidence type="ECO:0000313" key="9">
    <source>
        <dbReference type="EMBL" id="SDH08214.1"/>
    </source>
</evidence>
<dbReference type="GO" id="GO:0005886">
    <property type="term" value="C:plasma membrane"/>
    <property type="evidence" value="ECO:0007669"/>
    <property type="project" value="UniProtKB-SubCell"/>
</dbReference>
<feature type="domain" description="MgtC/SapB/SrpB/YhiD N-terminal" evidence="8">
    <location>
        <begin position="20"/>
        <end position="139"/>
    </location>
</feature>
<feature type="transmembrane region" description="Helical" evidence="7">
    <location>
        <begin position="119"/>
        <end position="138"/>
    </location>
</feature>
<keyword evidence="6 7" id="KW-0472">Membrane</keyword>
<feature type="transmembrane region" description="Helical" evidence="7">
    <location>
        <begin position="71"/>
        <end position="88"/>
    </location>
</feature>
<dbReference type="STRING" id="104663.SAMN04488121_108274"/>
<evidence type="ECO:0000256" key="6">
    <source>
        <dbReference type="ARBA" id="ARBA00023136"/>
    </source>
</evidence>
<dbReference type="AlphaFoldDB" id="A0A1G7ZHR3"/>
<organism evidence="9 10">
    <name type="scientific">Chitinophaga filiformis</name>
    <name type="common">Myxococcus filiformis</name>
    <name type="synonym">Flexibacter filiformis</name>
    <dbReference type="NCBI Taxonomy" id="104663"/>
    <lineage>
        <taxon>Bacteria</taxon>
        <taxon>Pseudomonadati</taxon>
        <taxon>Bacteroidota</taxon>
        <taxon>Chitinophagia</taxon>
        <taxon>Chitinophagales</taxon>
        <taxon>Chitinophagaceae</taxon>
        <taxon>Chitinophaga</taxon>
    </lineage>
</organism>
<dbReference type="Pfam" id="PF02308">
    <property type="entry name" value="MgtC"/>
    <property type="match status" value="1"/>
</dbReference>